<organism evidence="1 2">
    <name type="scientific">Mycolicibacterium aubagnense</name>
    <dbReference type="NCBI Taxonomy" id="319707"/>
    <lineage>
        <taxon>Bacteria</taxon>
        <taxon>Bacillati</taxon>
        <taxon>Actinomycetota</taxon>
        <taxon>Actinomycetes</taxon>
        <taxon>Mycobacteriales</taxon>
        <taxon>Mycobacteriaceae</taxon>
        <taxon>Mycolicibacterium</taxon>
    </lineage>
</organism>
<keyword evidence="2" id="KW-1185">Reference proteome</keyword>
<accession>A0ABN5YKN4</accession>
<proteinExistence type="predicted"/>
<protein>
    <submittedName>
        <fullName evidence="1">Uncharacterized protein</fullName>
    </submittedName>
</protein>
<reference evidence="1 2" key="1">
    <citation type="journal article" date="2019" name="Emerg. Microbes Infect.">
        <title>Comprehensive subspecies identification of 175 nontuberculous mycobacteria species based on 7547 genomic profiles.</title>
        <authorList>
            <person name="Matsumoto Y."/>
            <person name="Kinjo T."/>
            <person name="Motooka D."/>
            <person name="Nabeya D."/>
            <person name="Jung N."/>
            <person name="Uechi K."/>
            <person name="Horii T."/>
            <person name="Iida T."/>
            <person name="Fujita J."/>
            <person name="Nakamura S."/>
        </authorList>
    </citation>
    <scope>NUCLEOTIDE SEQUENCE [LARGE SCALE GENOMIC DNA]</scope>
    <source>
        <strain evidence="1 2">JCM 15296</strain>
    </source>
</reference>
<evidence type="ECO:0000313" key="2">
    <source>
        <dbReference type="Proteomes" id="UP000465609"/>
    </source>
</evidence>
<dbReference type="EMBL" id="AP022577">
    <property type="protein sequence ID" value="BBX82232.1"/>
    <property type="molecule type" value="Genomic_DNA"/>
</dbReference>
<name>A0ABN5YKN4_9MYCO</name>
<dbReference type="RefSeq" id="WP_163910789.1">
    <property type="nucleotide sequence ID" value="NZ_AP022577.1"/>
</dbReference>
<gene>
    <name evidence="1" type="ORF">MAUB_01050</name>
</gene>
<dbReference type="Proteomes" id="UP000465609">
    <property type="component" value="Chromosome"/>
</dbReference>
<evidence type="ECO:0000313" key="1">
    <source>
        <dbReference type="EMBL" id="BBX82232.1"/>
    </source>
</evidence>
<sequence>MAQFHTSPLFLIYRDDQGDLHSQPWQDLTTAGTPIDPVTGDDMELVGWNTSAG</sequence>